<keyword evidence="4" id="KW-1185">Reference proteome</keyword>
<comment type="caution">
    <text evidence="3">The sequence shown here is derived from an EMBL/GenBank/DDBJ whole genome shotgun (WGS) entry which is preliminary data.</text>
</comment>
<feature type="region of interest" description="Disordered" evidence="1">
    <location>
        <begin position="93"/>
        <end position="117"/>
    </location>
</feature>
<sequence>MDMPRANAALHRILGVLLLALTLLGCVSGARAGSATAVQQQRHVQELHAGPVAETGDGMRAGAGHLCGAWTDRCPDARFENVPYTDLSPQGGVAAWWPPRSSERPTAGSCGARTSPSSGGRFALCVIRT</sequence>
<feature type="chain" id="PRO_5046254632" evidence="2">
    <location>
        <begin position="33"/>
        <end position="129"/>
    </location>
</feature>
<evidence type="ECO:0000313" key="3">
    <source>
        <dbReference type="EMBL" id="GAA2650758.1"/>
    </source>
</evidence>
<reference evidence="3 4" key="1">
    <citation type="journal article" date="2019" name="Int. J. Syst. Evol. Microbiol.">
        <title>The Global Catalogue of Microorganisms (GCM) 10K type strain sequencing project: providing services to taxonomists for standard genome sequencing and annotation.</title>
        <authorList>
            <consortium name="The Broad Institute Genomics Platform"/>
            <consortium name="The Broad Institute Genome Sequencing Center for Infectious Disease"/>
            <person name="Wu L."/>
            <person name="Ma J."/>
        </authorList>
    </citation>
    <scope>NUCLEOTIDE SEQUENCE [LARGE SCALE GENOMIC DNA]</scope>
    <source>
        <strain evidence="3 4">JCM 4524</strain>
    </source>
</reference>
<name>A0ABN3RF84_9ACTN</name>
<organism evidence="3 4">
    <name type="scientific">Streptomyces vastus</name>
    <dbReference type="NCBI Taxonomy" id="285451"/>
    <lineage>
        <taxon>Bacteria</taxon>
        <taxon>Bacillati</taxon>
        <taxon>Actinomycetota</taxon>
        <taxon>Actinomycetes</taxon>
        <taxon>Kitasatosporales</taxon>
        <taxon>Streptomycetaceae</taxon>
        <taxon>Streptomyces</taxon>
    </lineage>
</organism>
<protein>
    <submittedName>
        <fullName evidence="3">Uncharacterized protein</fullName>
    </submittedName>
</protein>
<evidence type="ECO:0000313" key="4">
    <source>
        <dbReference type="Proteomes" id="UP001500151"/>
    </source>
</evidence>
<dbReference type="EMBL" id="BAAASJ010000097">
    <property type="protein sequence ID" value="GAA2650758.1"/>
    <property type="molecule type" value="Genomic_DNA"/>
</dbReference>
<accession>A0ABN3RF84</accession>
<dbReference type="Proteomes" id="UP001500151">
    <property type="component" value="Unassembled WGS sequence"/>
</dbReference>
<evidence type="ECO:0000256" key="2">
    <source>
        <dbReference type="SAM" id="SignalP"/>
    </source>
</evidence>
<dbReference type="PROSITE" id="PS51257">
    <property type="entry name" value="PROKAR_LIPOPROTEIN"/>
    <property type="match status" value="1"/>
</dbReference>
<proteinExistence type="predicted"/>
<gene>
    <name evidence="3" type="ORF">GCM10010307_60180</name>
</gene>
<feature type="signal peptide" evidence="2">
    <location>
        <begin position="1"/>
        <end position="32"/>
    </location>
</feature>
<dbReference type="RefSeq" id="WP_344394161.1">
    <property type="nucleotide sequence ID" value="NZ_BAAASJ010000097.1"/>
</dbReference>
<evidence type="ECO:0000256" key="1">
    <source>
        <dbReference type="SAM" id="MobiDB-lite"/>
    </source>
</evidence>
<keyword evidence="2" id="KW-0732">Signal</keyword>